<dbReference type="Proteomes" id="UP000324222">
    <property type="component" value="Unassembled WGS sequence"/>
</dbReference>
<proteinExistence type="predicted"/>
<dbReference type="EMBL" id="VSRR010001619">
    <property type="protein sequence ID" value="MPC26592.1"/>
    <property type="molecule type" value="Genomic_DNA"/>
</dbReference>
<keyword evidence="2" id="KW-1185">Reference proteome</keyword>
<sequence length="107" mass="12182">MIVSMTTLIMYFGSIIDINDNWPEREPAHPPLLTVQQCHGGRGGGRTRRVFPRVIMEFPKSPERDTIVPGCQQPTPLTFMRGHCVLRLGQVRLRQVTQRVCRGQSLL</sequence>
<protein>
    <submittedName>
        <fullName evidence="1">Uncharacterized protein</fullName>
    </submittedName>
</protein>
<evidence type="ECO:0000313" key="2">
    <source>
        <dbReference type="Proteomes" id="UP000324222"/>
    </source>
</evidence>
<organism evidence="1 2">
    <name type="scientific">Portunus trituberculatus</name>
    <name type="common">Swimming crab</name>
    <name type="synonym">Neptunus trituberculatus</name>
    <dbReference type="NCBI Taxonomy" id="210409"/>
    <lineage>
        <taxon>Eukaryota</taxon>
        <taxon>Metazoa</taxon>
        <taxon>Ecdysozoa</taxon>
        <taxon>Arthropoda</taxon>
        <taxon>Crustacea</taxon>
        <taxon>Multicrustacea</taxon>
        <taxon>Malacostraca</taxon>
        <taxon>Eumalacostraca</taxon>
        <taxon>Eucarida</taxon>
        <taxon>Decapoda</taxon>
        <taxon>Pleocyemata</taxon>
        <taxon>Brachyura</taxon>
        <taxon>Eubrachyura</taxon>
        <taxon>Portunoidea</taxon>
        <taxon>Portunidae</taxon>
        <taxon>Portuninae</taxon>
        <taxon>Portunus</taxon>
    </lineage>
</organism>
<evidence type="ECO:0000313" key="1">
    <source>
        <dbReference type="EMBL" id="MPC26592.1"/>
    </source>
</evidence>
<name>A0A5B7DY23_PORTR</name>
<comment type="caution">
    <text evidence="1">The sequence shown here is derived from an EMBL/GenBank/DDBJ whole genome shotgun (WGS) entry which is preliminary data.</text>
</comment>
<reference evidence="1 2" key="1">
    <citation type="submission" date="2019-05" db="EMBL/GenBank/DDBJ databases">
        <title>Another draft genome of Portunus trituberculatus and its Hox gene families provides insights of decapod evolution.</title>
        <authorList>
            <person name="Jeong J.-H."/>
            <person name="Song I."/>
            <person name="Kim S."/>
            <person name="Choi T."/>
            <person name="Kim D."/>
            <person name="Ryu S."/>
            <person name="Kim W."/>
        </authorList>
    </citation>
    <scope>NUCLEOTIDE SEQUENCE [LARGE SCALE GENOMIC DNA]</scope>
    <source>
        <tissue evidence="1">Muscle</tissue>
    </source>
</reference>
<accession>A0A5B7DY23</accession>
<gene>
    <name evidence="1" type="ORF">E2C01_019734</name>
</gene>
<dbReference type="AlphaFoldDB" id="A0A5B7DY23"/>